<gene>
    <name evidence="2" type="ORF">P43SY_006529</name>
</gene>
<feature type="region of interest" description="Disordered" evidence="1">
    <location>
        <begin position="271"/>
        <end position="312"/>
    </location>
</feature>
<protein>
    <submittedName>
        <fullName evidence="2">Uncharacterized protein</fullName>
    </submittedName>
</protein>
<name>A0AAD5Q6Y6_PYTIN</name>
<sequence length="417" mass="44679">MSDRQPQSPRLVVLLRVDDKGVSVDLSSAVLRPPLKASRDDTLVPGEAQRRQHLTMLPPRRQPAPPREERSSLAAVLPDADDVLQAAQRASPRVQGISPRAPRTAMAIAAPVLDDGASETLQGPLSRENPLPSLHAALRSTLLELSARVVDPLTMSESSEDDTAPLAECMARHEDPHRQISKARGIAYAPRVSPAAPASTQADLSLDGTATASASLVARAPARHKLSPLAVDQFPSLEVSPESLEALRQQRVIPIALQLADNQTAALAPLDKTAPREEHALGGVSGFVPEERRADPTNAREPSPASPRAPSFRELKALESLSLQRLRLCVKRGPAEPRPTQRARRPLAQRGGNEASGGALARDNGAPRCQKRSQLLATLSATEPARRRSEPGVPLVHKAPRSPDRLSLPSLASCRQL</sequence>
<proteinExistence type="predicted"/>
<comment type="caution">
    <text evidence="2">The sequence shown here is derived from an EMBL/GenBank/DDBJ whole genome shotgun (WGS) entry which is preliminary data.</text>
</comment>
<dbReference type="AlphaFoldDB" id="A0AAD5Q6Y6"/>
<feature type="region of interest" description="Disordered" evidence="1">
    <location>
        <begin position="33"/>
        <end position="72"/>
    </location>
</feature>
<keyword evidence="3" id="KW-1185">Reference proteome</keyword>
<feature type="compositionally biased region" description="Low complexity" evidence="1">
    <location>
        <begin position="299"/>
        <end position="310"/>
    </location>
</feature>
<organism evidence="2 3">
    <name type="scientific">Pythium insidiosum</name>
    <name type="common">Pythiosis disease agent</name>
    <dbReference type="NCBI Taxonomy" id="114742"/>
    <lineage>
        <taxon>Eukaryota</taxon>
        <taxon>Sar</taxon>
        <taxon>Stramenopiles</taxon>
        <taxon>Oomycota</taxon>
        <taxon>Peronosporomycetes</taxon>
        <taxon>Pythiales</taxon>
        <taxon>Pythiaceae</taxon>
        <taxon>Pythium</taxon>
    </lineage>
</organism>
<dbReference type="Proteomes" id="UP001209570">
    <property type="component" value="Unassembled WGS sequence"/>
</dbReference>
<feature type="compositionally biased region" description="Polar residues" evidence="1">
    <location>
        <begin position="372"/>
        <end position="381"/>
    </location>
</feature>
<evidence type="ECO:0000256" key="1">
    <source>
        <dbReference type="SAM" id="MobiDB-lite"/>
    </source>
</evidence>
<dbReference type="EMBL" id="JAKCXM010000113">
    <property type="protein sequence ID" value="KAJ0402014.1"/>
    <property type="molecule type" value="Genomic_DNA"/>
</dbReference>
<evidence type="ECO:0000313" key="2">
    <source>
        <dbReference type="EMBL" id="KAJ0402014.1"/>
    </source>
</evidence>
<accession>A0AAD5Q6Y6</accession>
<feature type="region of interest" description="Disordered" evidence="1">
    <location>
        <begin position="330"/>
        <end position="417"/>
    </location>
</feature>
<evidence type="ECO:0000313" key="3">
    <source>
        <dbReference type="Proteomes" id="UP001209570"/>
    </source>
</evidence>
<reference evidence="2" key="1">
    <citation type="submission" date="2021-12" db="EMBL/GenBank/DDBJ databases">
        <title>Prjna785345.</title>
        <authorList>
            <person name="Rujirawat T."/>
            <person name="Krajaejun T."/>
        </authorList>
    </citation>
    <scope>NUCLEOTIDE SEQUENCE</scope>
    <source>
        <strain evidence="2">Pi057C3</strain>
    </source>
</reference>